<dbReference type="EMBL" id="DVFO01000096">
    <property type="protein sequence ID" value="HIQ61702.1"/>
    <property type="molecule type" value="Genomic_DNA"/>
</dbReference>
<gene>
    <name evidence="1" type="ORF">IAD31_08950</name>
</gene>
<evidence type="ECO:0000313" key="1">
    <source>
        <dbReference type="EMBL" id="HIQ61702.1"/>
    </source>
</evidence>
<dbReference type="AlphaFoldDB" id="A0A9D1CHL1"/>
<accession>A0A9D1CHL1</accession>
<dbReference type="Pfam" id="PF25209">
    <property type="entry name" value="Phage_capsid_4"/>
    <property type="match status" value="1"/>
</dbReference>
<proteinExistence type="predicted"/>
<sequence>MKIIFSEGSGLNDSIYGKCQAPIRMFLEQRGEQFERQSVLKDLFLMGKSENYGDLMTTMTAMSGFEPVGENGAYPLDGMQEGYQKLLVYDTWKDSFSISAEMMEDSKVMDMKKQPAAFITSYNRTRELFGAALYGGAISGKDKITYKGREFDIKSADGVSMFHTAHPAKVSGDTQANKFSDAFSADALGKMETAMHLFRGDNDEILDVAPDTILIPEVGGLKKEVFAAIGADKEPTTSNNAFNYQYGRWNVIVWSYLNQFVDLSEGNAPWILLDSKYNQTYGGAVWNDRVQLAVRSTVDENTDANVWRGRSRFNATFNDWRFAAVGGMEDGEALPA</sequence>
<reference evidence="1" key="2">
    <citation type="journal article" date="2021" name="PeerJ">
        <title>Extensive microbial diversity within the chicken gut microbiome revealed by metagenomics and culture.</title>
        <authorList>
            <person name="Gilroy R."/>
            <person name="Ravi A."/>
            <person name="Getino M."/>
            <person name="Pursley I."/>
            <person name="Horton D.L."/>
            <person name="Alikhan N.F."/>
            <person name="Baker D."/>
            <person name="Gharbi K."/>
            <person name="Hall N."/>
            <person name="Watson M."/>
            <person name="Adriaenssens E.M."/>
            <person name="Foster-Nyarko E."/>
            <person name="Jarju S."/>
            <person name="Secka A."/>
            <person name="Antonio M."/>
            <person name="Oren A."/>
            <person name="Chaudhuri R.R."/>
            <person name="La Ragione R."/>
            <person name="Hildebrand F."/>
            <person name="Pallen M.J."/>
        </authorList>
    </citation>
    <scope>NUCLEOTIDE SEQUENCE</scope>
    <source>
        <strain evidence="1">ChiGjej2B2-12916</strain>
    </source>
</reference>
<name>A0A9D1CHL1_9FIRM</name>
<comment type="caution">
    <text evidence="1">The sequence shown here is derived from an EMBL/GenBank/DDBJ whole genome shotgun (WGS) entry which is preliminary data.</text>
</comment>
<evidence type="ECO:0000313" key="2">
    <source>
        <dbReference type="Proteomes" id="UP000886879"/>
    </source>
</evidence>
<dbReference type="Proteomes" id="UP000886879">
    <property type="component" value="Unassembled WGS sequence"/>
</dbReference>
<protein>
    <recommendedName>
        <fullName evidence="3">Bacteriophage Mu GpT domain-containing protein</fullName>
    </recommendedName>
</protein>
<evidence type="ECO:0008006" key="3">
    <source>
        <dbReference type="Google" id="ProtNLM"/>
    </source>
</evidence>
<organism evidence="1 2">
    <name type="scientific">Candidatus Enterenecus faecium</name>
    <dbReference type="NCBI Taxonomy" id="2840780"/>
    <lineage>
        <taxon>Bacteria</taxon>
        <taxon>Bacillati</taxon>
        <taxon>Bacillota</taxon>
        <taxon>Clostridia</taxon>
        <taxon>Eubacteriales</taxon>
        <taxon>Candidatus Enterenecus</taxon>
    </lineage>
</organism>
<reference evidence="1" key="1">
    <citation type="submission" date="2020-10" db="EMBL/GenBank/DDBJ databases">
        <authorList>
            <person name="Gilroy R."/>
        </authorList>
    </citation>
    <scope>NUCLEOTIDE SEQUENCE</scope>
    <source>
        <strain evidence="1">ChiGjej2B2-12916</strain>
    </source>
</reference>